<gene>
    <name evidence="1" type="ORF">SCLCIDRAFT_334552</name>
</gene>
<evidence type="ECO:0000313" key="1">
    <source>
        <dbReference type="EMBL" id="KIM54935.1"/>
    </source>
</evidence>
<dbReference type="EMBL" id="KN822144">
    <property type="protein sequence ID" value="KIM54935.1"/>
    <property type="molecule type" value="Genomic_DNA"/>
</dbReference>
<reference evidence="2" key="2">
    <citation type="submission" date="2015-01" db="EMBL/GenBank/DDBJ databases">
        <title>Evolutionary Origins and Diversification of the Mycorrhizal Mutualists.</title>
        <authorList>
            <consortium name="DOE Joint Genome Institute"/>
            <consortium name="Mycorrhizal Genomics Consortium"/>
            <person name="Kohler A."/>
            <person name="Kuo A."/>
            <person name="Nagy L.G."/>
            <person name="Floudas D."/>
            <person name="Copeland A."/>
            <person name="Barry K.W."/>
            <person name="Cichocki N."/>
            <person name="Veneault-Fourrey C."/>
            <person name="LaButti K."/>
            <person name="Lindquist E.A."/>
            <person name="Lipzen A."/>
            <person name="Lundell T."/>
            <person name="Morin E."/>
            <person name="Murat C."/>
            <person name="Riley R."/>
            <person name="Ohm R."/>
            <person name="Sun H."/>
            <person name="Tunlid A."/>
            <person name="Henrissat B."/>
            <person name="Grigoriev I.V."/>
            <person name="Hibbett D.S."/>
            <person name="Martin F."/>
        </authorList>
    </citation>
    <scope>NUCLEOTIDE SEQUENCE [LARGE SCALE GENOMIC DNA]</scope>
    <source>
        <strain evidence="2">Foug A</strain>
    </source>
</reference>
<organism evidence="1 2">
    <name type="scientific">Scleroderma citrinum Foug A</name>
    <dbReference type="NCBI Taxonomy" id="1036808"/>
    <lineage>
        <taxon>Eukaryota</taxon>
        <taxon>Fungi</taxon>
        <taxon>Dikarya</taxon>
        <taxon>Basidiomycota</taxon>
        <taxon>Agaricomycotina</taxon>
        <taxon>Agaricomycetes</taxon>
        <taxon>Agaricomycetidae</taxon>
        <taxon>Boletales</taxon>
        <taxon>Sclerodermatineae</taxon>
        <taxon>Sclerodermataceae</taxon>
        <taxon>Scleroderma</taxon>
    </lineage>
</organism>
<keyword evidence="2" id="KW-1185">Reference proteome</keyword>
<reference evidence="1 2" key="1">
    <citation type="submission" date="2014-04" db="EMBL/GenBank/DDBJ databases">
        <authorList>
            <consortium name="DOE Joint Genome Institute"/>
            <person name="Kuo A."/>
            <person name="Kohler A."/>
            <person name="Nagy L.G."/>
            <person name="Floudas D."/>
            <person name="Copeland A."/>
            <person name="Barry K.W."/>
            <person name="Cichocki N."/>
            <person name="Veneault-Fourrey C."/>
            <person name="LaButti K."/>
            <person name="Lindquist E.A."/>
            <person name="Lipzen A."/>
            <person name="Lundell T."/>
            <person name="Morin E."/>
            <person name="Murat C."/>
            <person name="Sun H."/>
            <person name="Tunlid A."/>
            <person name="Henrissat B."/>
            <person name="Grigoriev I.V."/>
            <person name="Hibbett D.S."/>
            <person name="Martin F."/>
            <person name="Nordberg H.P."/>
            <person name="Cantor M.N."/>
            <person name="Hua S.X."/>
        </authorList>
    </citation>
    <scope>NUCLEOTIDE SEQUENCE [LARGE SCALE GENOMIC DNA]</scope>
    <source>
        <strain evidence="1 2">Foug A</strain>
    </source>
</reference>
<protein>
    <submittedName>
        <fullName evidence="1">Uncharacterized protein</fullName>
    </submittedName>
</protein>
<evidence type="ECO:0000313" key="2">
    <source>
        <dbReference type="Proteomes" id="UP000053989"/>
    </source>
</evidence>
<accession>A0A0C3D285</accession>
<sequence>MYCFSCSEFRYDYDSSHCVHQFPCQCSMLCASYTHLIYPALDKADTDLNWHRGNNNVEDSESNWQSPHVTVHPPSASTNVIAPRRKCRAFQEGI</sequence>
<dbReference type="Proteomes" id="UP000053989">
    <property type="component" value="Unassembled WGS sequence"/>
</dbReference>
<proteinExistence type="predicted"/>
<dbReference type="InParanoid" id="A0A0C3D285"/>
<dbReference type="AlphaFoldDB" id="A0A0C3D285"/>
<dbReference type="HOGENOM" id="CLU_2387449_0_0_1"/>
<name>A0A0C3D285_9AGAM</name>